<accession>A0A445G9R5</accession>
<gene>
    <name evidence="1" type="ORF">D0Y65_046562</name>
</gene>
<evidence type="ECO:0000313" key="1">
    <source>
        <dbReference type="EMBL" id="RZB57953.1"/>
    </source>
</evidence>
<name>A0A445G9R5_GLYSO</name>
<dbReference type="InterPro" id="IPR036691">
    <property type="entry name" value="Endo/exonu/phosph_ase_sf"/>
</dbReference>
<comment type="caution">
    <text evidence="1">The sequence shown here is derived from an EMBL/GenBank/DDBJ whole genome shotgun (WGS) entry which is preliminary data.</text>
</comment>
<keyword evidence="2" id="KW-1185">Reference proteome</keyword>
<dbReference type="SUPFAM" id="SSF56219">
    <property type="entry name" value="DNase I-like"/>
    <property type="match status" value="1"/>
</dbReference>
<sequence length="188" mass="21931">MDLFRDFSIITWNIRGAWGQSSMRQVCDIVNLHYPSLFLVFESHGLFSRVEDFWNRLGYIPLFVQEVVGHSGHLGLVLYSEYYIYVSLVPSNRHHLWDHLGDIRNQIRGSWLLIRDFDDIILPSKVSGGQFNSSRACLMADMMNACGVMDLEKIRGWFTWQKNIQADGHVRKKLDKCLVNSDWCLMFP</sequence>
<evidence type="ECO:0008006" key="3">
    <source>
        <dbReference type="Google" id="ProtNLM"/>
    </source>
</evidence>
<protein>
    <recommendedName>
        <fullName evidence="3">Endonuclease/exonuclease/phosphatase domain-containing protein</fullName>
    </recommendedName>
</protein>
<dbReference type="Proteomes" id="UP000289340">
    <property type="component" value="Chromosome 17"/>
</dbReference>
<dbReference type="AlphaFoldDB" id="A0A445G9R5"/>
<evidence type="ECO:0000313" key="2">
    <source>
        <dbReference type="Proteomes" id="UP000289340"/>
    </source>
</evidence>
<organism evidence="1 2">
    <name type="scientific">Glycine soja</name>
    <name type="common">Wild soybean</name>
    <dbReference type="NCBI Taxonomy" id="3848"/>
    <lineage>
        <taxon>Eukaryota</taxon>
        <taxon>Viridiplantae</taxon>
        <taxon>Streptophyta</taxon>
        <taxon>Embryophyta</taxon>
        <taxon>Tracheophyta</taxon>
        <taxon>Spermatophyta</taxon>
        <taxon>Magnoliopsida</taxon>
        <taxon>eudicotyledons</taxon>
        <taxon>Gunneridae</taxon>
        <taxon>Pentapetalae</taxon>
        <taxon>rosids</taxon>
        <taxon>fabids</taxon>
        <taxon>Fabales</taxon>
        <taxon>Fabaceae</taxon>
        <taxon>Papilionoideae</taxon>
        <taxon>50 kb inversion clade</taxon>
        <taxon>NPAAA clade</taxon>
        <taxon>indigoferoid/millettioid clade</taxon>
        <taxon>Phaseoleae</taxon>
        <taxon>Glycine</taxon>
        <taxon>Glycine subgen. Soja</taxon>
    </lineage>
</organism>
<reference evidence="1 2" key="1">
    <citation type="submission" date="2018-09" db="EMBL/GenBank/DDBJ databases">
        <title>A high-quality reference genome of wild soybean provides a powerful tool to mine soybean genomes.</title>
        <authorList>
            <person name="Xie M."/>
            <person name="Chung C.Y.L."/>
            <person name="Li M.-W."/>
            <person name="Wong F.-L."/>
            <person name="Chan T.-F."/>
            <person name="Lam H.-M."/>
        </authorList>
    </citation>
    <scope>NUCLEOTIDE SEQUENCE [LARGE SCALE GENOMIC DNA]</scope>
    <source>
        <strain evidence="2">cv. W05</strain>
        <tissue evidence="1">Hypocotyl of etiolated seedlings</tissue>
    </source>
</reference>
<proteinExistence type="predicted"/>
<dbReference type="EMBL" id="QZWG01000017">
    <property type="protein sequence ID" value="RZB57953.1"/>
    <property type="molecule type" value="Genomic_DNA"/>
</dbReference>